<feature type="non-terminal residue" evidence="2">
    <location>
        <position position="1"/>
    </location>
</feature>
<sequence length="52" mass="5937">DQRIRTSRTKNPQTRKEKLSPTKQEAHVRDPAPKQKGASSTEAPRSRPHHPI</sequence>
<organism evidence="2 3">
    <name type="scientific">Trifolium medium</name>
    <dbReference type="NCBI Taxonomy" id="97028"/>
    <lineage>
        <taxon>Eukaryota</taxon>
        <taxon>Viridiplantae</taxon>
        <taxon>Streptophyta</taxon>
        <taxon>Embryophyta</taxon>
        <taxon>Tracheophyta</taxon>
        <taxon>Spermatophyta</taxon>
        <taxon>Magnoliopsida</taxon>
        <taxon>eudicotyledons</taxon>
        <taxon>Gunneridae</taxon>
        <taxon>Pentapetalae</taxon>
        <taxon>rosids</taxon>
        <taxon>fabids</taxon>
        <taxon>Fabales</taxon>
        <taxon>Fabaceae</taxon>
        <taxon>Papilionoideae</taxon>
        <taxon>50 kb inversion clade</taxon>
        <taxon>NPAAA clade</taxon>
        <taxon>Hologalegina</taxon>
        <taxon>IRL clade</taxon>
        <taxon>Trifolieae</taxon>
        <taxon>Trifolium</taxon>
    </lineage>
</organism>
<dbReference type="Proteomes" id="UP000265520">
    <property type="component" value="Unassembled WGS sequence"/>
</dbReference>
<evidence type="ECO:0000313" key="3">
    <source>
        <dbReference type="Proteomes" id="UP000265520"/>
    </source>
</evidence>
<feature type="compositionally biased region" description="Basic and acidic residues" evidence="1">
    <location>
        <begin position="14"/>
        <end position="33"/>
    </location>
</feature>
<dbReference type="AlphaFoldDB" id="A0A392U235"/>
<comment type="caution">
    <text evidence="2">The sequence shown here is derived from an EMBL/GenBank/DDBJ whole genome shotgun (WGS) entry which is preliminary data.</text>
</comment>
<reference evidence="2 3" key="1">
    <citation type="journal article" date="2018" name="Front. Plant Sci.">
        <title>Red Clover (Trifolium pratense) and Zigzag Clover (T. medium) - A Picture of Genomic Similarities and Differences.</title>
        <authorList>
            <person name="Dluhosova J."/>
            <person name="Istvanek J."/>
            <person name="Nedelnik J."/>
            <person name="Repkova J."/>
        </authorList>
    </citation>
    <scope>NUCLEOTIDE SEQUENCE [LARGE SCALE GENOMIC DNA]</scope>
    <source>
        <strain evidence="3">cv. 10/8</strain>
        <tissue evidence="2">Leaf</tissue>
    </source>
</reference>
<protein>
    <submittedName>
        <fullName evidence="2">Uncharacterized protein</fullName>
    </submittedName>
</protein>
<evidence type="ECO:0000256" key="1">
    <source>
        <dbReference type="SAM" id="MobiDB-lite"/>
    </source>
</evidence>
<name>A0A392U235_9FABA</name>
<dbReference type="EMBL" id="LXQA010717254">
    <property type="protein sequence ID" value="MCI67449.1"/>
    <property type="molecule type" value="Genomic_DNA"/>
</dbReference>
<evidence type="ECO:0000313" key="2">
    <source>
        <dbReference type="EMBL" id="MCI67449.1"/>
    </source>
</evidence>
<proteinExistence type="predicted"/>
<keyword evidence="3" id="KW-1185">Reference proteome</keyword>
<feature type="region of interest" description="Disordered" evidence="1">
    <location>
        <begin position="1"/>
        <end position="52"/>
    </location>
</feature>
<accession>A0A392U235</accession>